<dbReference type="HOGENOM" id="CLU_239428_0_0_1"/>
<feature type="repeat" description="ANK" evidence="3">
    <location>
        <begin position="1638"/>
        <end position="1670"/>
    </location>
</feature>
<feature type="repeat" description="ANK" evidence="3">
    <location>
        <begin position="1671"/>
        <end position="1703"/>
    </location>
</feature>
<evidence type="ECO:0000313" key="8">
    <source>
        <dbReference type="EMBL" id="KEZ38901.1"/>
    </source>
</evidence>
<protein>
    <submittedName>
        <fullName evidence="8">Uncharacterized protein</fullName>
    </submittedName>
</protein>
<dbReference type="SMART" id="SM00248">
    <property type="entry name" value="ANK"/>
    <property type="match status" value="11"/>
</dbReference>
<dbReference type="Gene3D" id="3.40.50.1820">
    <property type="entry name" value="alpha/beta hydrolase"/>
    <property type="match status" value="1"/>
</dbReference>
<dbReference type="PROSITE" id="PS50297">
    <property type="entry name" value="ANK_REP_REGION"/>
    <property type="match status" value="9"/>
</dbReference>
<dbReference type="SUPFAM" id="SSF48403">
    <property type="entry name" value="Ankyrin repeat"/>
    <property type="match status" value="1"/>
</dbReference>
<feature type="repeat" description="ANK" evidence="3">
    <location>
        <begin position="1706"/>
        <end position="1738"/>
    </location>
</feature>
<dbReference type="SMART" id="SM00386">
    <property type="entry name" value="HAT"/>
    <property type="match status" value="2"/>
</dbReference>
<feature type="compositionally biased region" description="Basic and acidic residues" evidence="4">
    <location>
        <begin position="216"/>
        <end position="228"/>
    </location>
</feature>
<sequence>MSNVADKARFFLERSVPQLREWEEKEIFSKSPETCLTDTQSPSLEQEEIRTIVQKRNDFEHRILAQGSQPADFSQYAKWEQSLDALRIKRCIRLKLRNLTSAHASQSRILQIYDRGVERHKFSRELWLEYLDYMAKVKASKRWRRVMTKMLRLMPSDAALWVLAARRSAGHGDMATARSLFMRGCKFCVADGTVWVEYARCEMEWLQKMDEKRKKTGKKAKDVIKESQVEDEDELRLGGSDSEDDGVDEDGVITRDPDVLNTKPKKVFNAETKETLNNPALDGAIPIAIFDVSRKQAFFSPTVAEEFFTMFSDFVYTVVAGPKVLQNAMDAMLESYPTSAETCFCYIQQPVAGVSPYTADFPRGLRTVFARLNEGVDRTEDKAALQAKLVSWIDALLRMEGLDSAIVTVLEHMKGLLTRYTLIRREGEIILRKSTAQHALDTWMTPGGSLWLRDDLPKKLPESRIFMYEYDSAVVSGDDKSTFIDKANDFLERLRVKRIKDPHRPLILLGHSFGGLLIKQALINAFNNRKYQDIKRAARALAFFAVPHHGEDGTLISIGRKIARTLDFQKGGSLLATLRDGGIFSDVMREHWKHRLLDFHIVSFWGTRDKIVSKASATFGLPGDRENLVSLQADHSRICKFGSGNEDQDNLELVLANIQDLYEAVLEEAEKQGETGDEKEYRNTLYNPARFYLRDIVLLNGERRAFIGMGDFIAVFDKAKKLHDRFANAPAHFKAISNEVSSLTGVLKNVEPFLSERDMAGWQEEQLKKLLVECHNVVTDVGILVNENYYLEPSNAHGMRGKARRTWKRLTLEPKDIQDLRSRMNWNVTCLNAFTQTLTSKAVMDTHASVKILRERQDNREQSEEHMLVHNWLCTIDYGSQQSDYIKRRGLKTGEWLLDSQEFRTWLGTDKQTLFCPGIPGAGKTILTAIVVEHIIGKFGQDPNVGIAHIYCNFRERENQQLDNLLASLLLQLSRTKPSTPRVVAELYERHNPRQTRPSTDELSKALESVAVSYTRVFIIVDALDECQTDKRCRDKFLSEMFAIQEKCNISFFMTARFIPDITSKFDGKTWLEIRTTREDIERYLDSRMGNLDSFGDWDQDLREEIKKAISQAVDGMFLLAKLYLDALDDTTSVWEVRKALRQFEVQTPGSKEAEQQKVLDGAYDEAMRRITGQKPCFRRLAEKVLYWIICGRRPLTTSEIQTALAIDVGDIELNEEKMTSVNRMVSVCAGLVTVDEECHIIRLVHYTTQEYFQRTQARWFPTAEADITTICTTYLSFDIFESGPSRTDKNFKKRLHSNRLYDYAARNWGHHARNALDGSQEIETPMQEEAGQVILNFLERRGNLEAGVQALFATKTSWGGDSHNSQDFPRETSALHLAAYFGIKFIFKALLDTANVDPDIKDSDSQTPLHWAARNGHEAVVRLLLDSGADPDIEDIYGRTPLHLAAWNGHEVVTKLLLDNGADPDIKDYYDQTPLHWAAKNGHEVVMKLLLDNGADPDVKDDDGETPLHCAASDGHEAVVKLLLDNGADPDIKDYYDQTPLHWAAKNGHEVVMKLLLDNGADPDVKDDDGETPLHCAASDGHEAVVKLLLDNGADPDIKDSYGPGQTPLYWAAKNGHEAIVKLLLDNGTNPDIKDDNSWMLLRWAARNNYEVAVRLLLDRGTDPNIKDDNGRTPLHWAAENGHEAVVKLLLDHGTDPDIKDSYDPGQTPLHWAAKNGHEAIVKLLLDNGADPNIKDSYGRLLRMARRLL</sequence>
<evidence type="ECO:0000259" key="7">
    <source>
        <dbReference type="Pfam" id="PF24883"/>
    </source>
</evidence>
<reference evidence="8 9" key="1">
    <citation type="journal article" date="2014" name="Genome Announc.">
        <title>Draft genome sequence of the pathogenic fungus Scedosporium apiospermum.</title>
        <authorList>
            <person name="Vandeputte P."/>
            <person name="Ghamrawi S."/>
            <person name="Rechenmann M."/>
            <person name="Iltis A."/>
            <person name="Giraud S."/>
            <person name="Fleury M."/>
            <person name="Thornton C."/>
            <person name="Delhaes L."/>
            <person name="Meyer W."/>
            <person name="Papon N."/>
            <person name="Bouchara J.P."/>
        </authorList>
    </citation>
    <scope>NUCLEOTIDE SEQUENCE [LARGE SCALE GENOMIC DNA]</scope>
    <source>
        <strain evidence="8 9">IHEM 14462</strain>
    </source>
</reference>
<dbReference type="RefSeq" id="XP_016638700.1">
    <property type="nucleotide sequence ID" value="XM_016783851.1"/>
</dbReference>
<dbReference type="KEGG" id="sapo:SAPIO_CDS10216"/>
<dbReference type="Pfam" id="PF22939">
    <property type="entry name" value="WHD_GPIID"/>
    <property type="match status" value="1"/>
</dbReference>
<dbReference type="InterPro" id="IPR054471">
    <property type="entry name" value="GPIID_WHD"/>
</dbReference>
<dbReference type="InterPro" id="IPR027417">
    <property type="entry name" value="P-loop_NTPase"/>
</dbReference>
<feature type="repeat" description="ANK" evidence="3">
    <location>
        <begin position="1504"/>
        <end position="1536"/>
    </location>
</feature>
<proteinExistence type="predicted"/>
<dbReference type="Gene3D" id="1.25.40.10">
    <property type="entry name" value="Tetratricopeptide repeat domain"/>
    <property type="match status" value="1"/>
</dbReference>
<evidence type="ECO:0000313" key="9">
    <source>
        <dbReference type="Proteomes" id="UP000028545"/>
    </source>
</evidence>
<comment type="caution">
    <text evidence="8">The sequence shown here is derived from an EMBL/GenBank/DDBJ whole genome shotgun (WGS) entry which is preliminary data.</text>
</comment>
<dbReference type="InterPro" id="IPR055347">
    <property type="entry name" value="UTP6_N"/>
</dbReference>
<dbReference type="GO" id="GO:0005634">
    <property type="term" value="C:nucleus"/>
    <property type="evidence" value="ECO:0007669"/>
    <property type="project" value="TreeGrafter"/>
</dbReference>
<feature type="repeat" description="ANK" evidence="3">
    <location>
        <begin position="1537"/>
        <end position="1569"/>
    </location>
</feature>
<feature type="region of interest" description="Disordered" evidence="4">
    <location>
        <begin position="216"/>
        <end position="258"/>
    </location>
</feature>
<dbReference type="OMA" id="HCAASDG"/>
<dbReference type="InterPro" id="IPR011990">
    <property type="entry name" value="TPR-like_helical_dom_sf"/>
</dbReference>
<dbReference type="GO" id="GO:0006396">
    <property type="term" value="P:RNA processing"/>
    <property type="evidence" value="ECO:0007669"/>
    <property type="project" value="InterPro"/>
</dbReference>
<feature type="domain" description="GPI inositol-deacylase winged helix" evidence="6">
    <location>
        <begin position="1177"/>
        <end position="1254"/>
    </location>
</feature>
<dbReference type="GeneID" id="27719390"/>
<accession>A0A084FUY9</accession>
<feature type="repeat" description="ANK" evidence="3">
    <location>
        <begin position="1605"/>
        <end position="1637"/>
    </location>
</feature>
<evidence type="ECO:0000256" key="2">
    <source>
        <dbReference type="ARBA" id="ARBA00023043"/>
    </source>
</evidence>
<dbReference type="Gene3D" id="3.40.50.300">
    <property type="entry name" value="P-loop containing nucleotide triphosphate hydrolases"/>
    <property type="match status" value="1"/>
</dbReference>
<keyword evidence="9" id="KW-1185">Reference proteome</keyword>
<dbReference type="InterPro" id="IPR036770">
    <property type="entry name" value="Ankyrin_rpt-contain_sf"/>
</dbReference>
<evidence type="ECO:0000259" key="6">
    <source>
        <dbReference type="Pfam" id="PF22939"/>
    </source>
</evidence>
<feature type="repeat" description="ANK" evidence="3">
    <location>
        <begin position="1438"/>
        <end position="1470"/>
    </location>
</feature>
<dbReference type="PANTHER" id="PTHR24201">
    <property type="entry name" value="ANK_REP_REGION DOMAIN-CONTAINING PROTEIN"/>
    <property type="match status" value="1"/>
</dbReference>
<dbReference type="InterPro" id="IPR050776">
    <property type="entry name" value="Ank_Repeat/CDKN_Inhibitor"/>
</dbReference>
<organism evidence="8 9">
    <name type="scientific">Pseudallescheria apiosperma</name>
    <name type="common">Scedosporium apiospermum</name>
    <dbReference type="NCBI Taxonomy" id="563466"/>
    <lineage>
        <taxon>Eukaryota</taxon>
        <taxon>Fungi</taxon>
        <taxon>Dikarya</taxon>
        <taxon>Ascomycota</taxon>
        <taxon>Pezizomycotina</taxon>
        <taxon>Sordariomycetes</taxon>
        <taxon>Hypocreomycetidae</taxon>
        <taxon>Microascales</taxon>
        <taxon>Microascaceae</taxon>
        <taxon>Scedosporium</taxon>
    </lineage>
</organism>
<feature type="repeat" description="ANK" evidence="3">
    <location>
        <begin position="1471"/>
        <end position="1503"/>
    </location>
</feature>
<dbReference type="Gene3D" id="1.25.40.20">
    <property type="entry name" value="Ankyrin repeat-containing domain"/>
    <property type="match status" value="7"/>
</dbReference>
<dbReference type="InterPro" id="IPR056884">
    <property type="entry name" value="NPHP3-like_N"/>
</dbReference>
<feature type="repeat" description="ANK" evidence="3">
    <location>
        <begin position="1405"/>
        <end position="1437"/>
    </location>
</feature>
<gene>
    <name evidence="8" type="ORF">SAPIO_CDS10216</name>
</gene>
<dbReference type="Pfam" id="PF08640">
    <property type="entry name" value="U3_assoc_6"/>
    <property type="match status" value="1"/>
</dbReference>
<feature type="compositionally biased region" description="Acidic residues" evidence="4">
    <location>
        <begin position="241"/>
        <end position="251"/>
    </location>
</feature>
<dbReference type="InterPro" id="IPR003107">
    <property type="entry name" value="HAT"/>
</dbReference>
<dbReference type="VEuPathDB" id="FungiDB:SAPIO_CDS10216"/>
<dbReference type="SUPFAM" id="SSF52540">
    <property type="entry name" value="P-loop containing nucleoside triphosphate hydrolases"/>
    <property type="match status" value="1"/>
</dbReference>
<evidence type="ECO:0000256" key="3">
    <source>
        <dbReference type="PROSITE-ProRule" id="PRU00023"/>
    </source>
</evidence>
<keyword evidence="1" id="KW-0677">Repeat</keyword>
<dbReference type="SUPFAM" id="SSF48452">
    <property type="entry name" value="TPR-like"/>
    <property type="match status" value="1"/>
</dbReference>
<dbReference type="OrthoDB" id="28112at2759"/>
<dbReference type="SUPFAM" id="SSF53474">
    <property type="entry name" value="alpha/beta-Hydrolases"/>
    <property type="match status" value="1"/>
</dbReference>
<dbReference type="EMBL" id="JOWA01000165">
    <property type="protein sequence ID" value="KEZ38901.1"/>
    <property type="molecule type" value="Genomic_DNA"/>
</dbReference>
<evidence type="ECO:0000256" key="4">
    <source>
        <dbReference type="SAM" id="MobiDB-lite"/>
    </source>
</evidence>
<dbReference type="PROSITE" id="PS50088">
    <property type="entry name" value="ANK_REPEAT"/>
    <property type="match status" value="10"/>
</dbReference>
<evidence type="ECO:0000259" key="5">
    <source>
        <dbReference type="Pfam" id="PF08640"/>
    </source>
</evidence>
<dbReference type="PANTHER" id="PTHR24201:SF16">
    <property type="entry name" value="ANKYRIN-1-LIKE-RELATED"/>
    <property type="match status" value="1"/>
</dbReference>
<feature type="repeat" description="ANK" evidence="3">
    <location>
        <begin position="1570"/>
        <end position="1602"/>
    </location>
</feature>
<dbReference type="Proteomes" id="UP000028545">
    <property type="component" value="Unassembled WGS sequence"/>
</dbReference>
<evidence type="ECO:0000256" key="1">
    <source>
        <dbReference type="ARBA" id="ARBA00022737"/>
    </source>
</evidence>
<dbReference type="InterPro" id="IPR002110">
    <property type="entry name" value="Ankyrin_rpt"/>
</dbReference>
<dbReference type="PRINTS" id="PR01415">
    <property type="entry name" value="ANKYRIN"/>
</dbReference>
<dbReference type="InterPro" id="IPR029058">
    <property type="entry name" value="AB_hydrolase_fold"/>
</dbReference>
<dbReference type="Pfam" id="PF12796">
    <property type="entry name" value="Ank_2"/>
    <property type="match status" value="4"/>
</dbReference>
<name>A0A084FUY9_PSEDA</name>
<feature type="domain" description="Nephrocystin 3-like N-terminal" evidence="7">
    <location>
        <begin position="893"/>
        <end position="1057"/>
    </location>
</feature>
<feature type="domain" description="U3 small nucleolar RNA-associated protein 6 N-terminal" evidence="5">
    <location>
        <begin position="45"/>
        <end position="104"/>
    </location>
</feature>
<keyword evidence="2 3" id="KW-0040">ANK repeat</keyword>
<dbReference type="Pfam" id="PF24883">
    <property type="entry name" value="NPHP3_N"/>
    <property type="match status" value="1"/>
</dbReference>